<sequence>MSQNVYAVDVSESSLEVYGKFHLALSYMDSGVDASEVDNGSGLSDGDVSLSSNSSRIGFKGEIPTGVDDLVAFYQLEQTINLDGHDGDTFATRNSYLGLRGLEKGVTHWEVKAGYHDTLAKSVGGLAMLGDTVADRRAIMGAGATSGNKADKRVANMLLGTYYVESGRSKVALSAQYSAEATDSKGTVDNNDAGFAAMGVTWKQGGLVAALAHDYWKNGASANMHLTRAATQYKQGDWTGVVLAENLRKSGDLDRKAWGAQLALKDGSFKWIGSVFVAESYKGSNDTDAVMTSLGVERSMSKVLTTYAVYTRTANDANARYQGVDGGVNDELKTTAGNDPQAVSAGIVLKF</sequence>
<proteinExistence type="predicted"/>
<dbReference type="RefSeq" id="WP_416206388.1">
    <property type="nucleotide sequence ID" value="NZ_JBBKTX010000015.1"/>
</dbReference>
<dbReference type="InterPro" id="IPR023614">
    <property type="entry name" value="Porin_dom_sf"/>
</dbReference>
<gene>
    <name evidence="1" type="ORF">WG929_13065</name>
</gene>
<comment type="caution">
    <text evidence="1">The sequence shown here is derived from an EMBL/GenBank/DDBJ whole genome shotgun (WGS) entry which is preliminary data.</text>
</comment>
<organism evidence="1 2">
    <name type="scientific">Oceanobacter antarcticus</name>
    <dbReference type="NCBI Taxonomy" id="3133425"/>
    <lineage>
        <taxon>Bacteria</taxon>
        <taxon>Pseudomonadati</taxon>
        <taxon>Pseudomonadota</taxon>
        <taxon>Gammaproteobacteria</taxon>
        <taxon>Oceanospirillales</taxon>
        <taxon>Oceanospirillaceae</taxon>
        <taxon>Oceanobacter</taxon>
    </lineage>
</organism>
<evidence type="ECO:0008006" key="3">
    <source>
        <dbReference type="Google" id="ProtNLM"/>
    </source>
</evidence>
<name>A0ABW8NK98_9GAMM</name>
<dbReference type="Proteomes" id="UP001620597">
    <property type="component" value="Unassembled WGS sequence"/>
</dbReference>
<evidence type="ECO:0000313" key="1">
    <source>
        <dbReference type="EMBL" id="MFK4753339.1"/>
    </source>
</evidence>
<keyword evidence="2" id="KW-1185">Reference proteome</keyword>
<dbReference type="SUPFAM" id="SSF56935">
    <property type="entry name" value="Porins"/>
    <property type="match status" value="1"/>
</dbReference>
<dbReference type="EMBL" id="JBBKTX010000015">
    <property type="protein sequence ID" value="MFK4753339.1"/>
    <property type="molecule type" value="Genomic_DNA"/>
</dbReference>
<dbReference type="Gene3D" id="2.40.160.10">
    <property type="entry name" value="Porin"/>
    <property type="match status" value="1"/>
</dbReference>
<reference evidence="1 2" key="1">
    <citation type="submission" date="2024-03" db="EMBL/GenBank/DDBJ databases">
        <title>High-quality draft genome sequence of Oceanobacter sp. wDCs-4.</title>
        <authorList>
            <person name="Dong C."/>
        </authorList>
    </citation>
    <scope>NUCLEOTIDE SEQUENCE [LARGE SCALE GENOMIC DNA]</scope>
    <source>
        <strain evidence="2">wDCs-4</strain>
    </source>
</reference>
<accession>A0ABW8NK98</accession>
<protein>
    <recommendedName>
        <fullName evidence="3">Outer membrane protein (Porin)</fullName>
    </recommendedName>
</protein>
<evidence type="ECO:0000313" key="2">
    <source>
        <dbReference type="Proteomes" id="UP001620597"/>
    </source>
</evidence>